<keyword evidence="2" id="KW-1185">Reference proteome</keyword>
<dbReference type="RefSeq" id="WP_226983986.1">
    <property type="nucleotide sequence ID" value="NZ_LANR01000001.1"/>
</dbReference>
<dbReference type="Proteomes" id="UP000033556">
    <property type="component" value="Unassembled WGS sequence"/>
</dbReference>
<evidence type="ECO:0000313" key="1">
    <source>
        <dbReference type="EMBL" id="KJV61403.1"/>
    </source>
</evidence>
<dbReference type="EMBL" id="LANR01000001">
    <property type="protein sequence ID" value="KJV61403.1"/>
    <property type="molecule type" value="Genomic_DNA"/>
</dbReference>
<organism evidence="1 2">
    <name type="scientific">Rickettsia amblyommatis str. Ac/Pa</name>
    <dbReference type="NCBI Taxonomy" id="1359164"/>
    <lineage>
        <taxon>Bacteria</taxon>
        <taxon>Pseudomonadati</taxon>
        <taxon>Pseudomonadota</taxon>
        <taxon>Alphaproteobacteria</taxon>
        <taxon>Rickettsiales</taxon>
        <taxon>Rickettsiaceae</taxon>
        <taxon>Rickettsieae</taxon>
        <taxon>Rickettsia</taxon>
        <taxon>spotted fever group</taxon>
    </lineage>
</organism>
<comment type="caution">
    <text evidence="1">The sequence shown here is derived from an EMBL/GenBank/DDBJ whole genome shotgun (WGS) entry which is preliminary data.</text>
</comment>
<reference evidence="1 2" key="1">
    <citation type="submission" date="2015-01" db="EMBL/GenBank/DDBJ databases">
        <title>Genome Sequencing of Rickettsiales.</title>
        <authorList>
            <person name="Daugherty S.C."/>
            <person name="Su Q."/>
            <person name="Abolude K."/>
            <person name="Beier-Sexton M."/>
            <person name="Carlyon J.A."/>
            <person name="Carter R."/>
            <person name="Day N.P."/>
            <person name="Dumler S.J."/>
            <person name="Dyachenko V."/>
            <person name="Godinez A."/>
            <person name="Kurtti T.J."/>
            <person name="Lichay M."/>
            <person name="Mullins K.E."/>
            <person name="Ott S."/>
            <person name="Pappas-Brown V."/>
            <person name="Paris D.H."/>
            <person name="Patel P."/>
            <person name="Richards A.L."/>
            <person name="Sadzewicz L."/>
            <person name="Sears K."/>
            <person name="Seidman D."/>
            <person name="Sengamalay N."/>
            <person name="Stenos J."/>
            <person name="Tallon L.J."/>
            <person name="Vincent G."/>
            <person name="Fraser C.M."/>
            <person name="Munderloh U."/>
            <person name="Dunning-Hotopp J.C."/>
        </authorList>
    </citation>
    <scope>NUCLEOTIDE SEQUENCE [LARGE SCALE GENOMIC DNA]</scope>
    <source>
        <strain evidence="1 2">Ac/Pa</strain>
    </source>
</reference>
<accession>A0A0F3N036</accession>
<protein>
    <submittedName>
        <fullName evidence="1">Putative tetratricopeptide repeat protein</fullName>
    </submittedName>
</protein>
<proteinExistence type="predicted"/>
<dbReference type="AlphaFoldDB" id="A0A0F3N036"/>
<dbReference type="PATRIC" id="fig|1359164.3.peg.405"/>
<name>A0A0F3N036_RICAM</name>
<gene>
    <name evidence="1" type="ORF">APHACPA_0408</name>
</gene>
<evidence type="ECO:0000313" key="2">
    <source>
        <dbReference type="Proteomes" id="UP000033556"/>
    </source>
</evidence>
<sequence length="106" mass="12135">MLLKISGINSKFSILGNWGIKGYLGDRYLAKQLGVLSDLKNIEIAKMLCFEAICLGAINSSSKNFTCVKEFVSRTYPELTNKITNEHPEYFIDGSYYRYVLMMKQF</sequence>